<dbReference type="InterPro" id="IPR034690">
    <property type="entry name" value="Endolysin_T4_type"/>
</dbReference>
<dbReference type="Proteomes" id="UP000032300">
    <property type="component" value="Chromosome"/>
</dbReference>
<protein>
    <recommendedName>
        <fullName evidence="6">Lysozyme</fullName>
        <ecNumber evidence="6">3.2.1.17</ecNumber>
    </recommendedName>
</protein>
<reference evidence="8 9" key="2">
    <citation type="submission" date="2015-02" db="EMBL/GenBank/DDBJ databases">
        <title>The complete genome of Sphingomonas hengshuiensis sp. WHSC-8 isolated from soil of Hengshui Lake.</title>
        <authorList>
            <person name="Wei S."/>
            <person name="Guo J."/>
            <person name="Su C."/>
            <person name="Wu R."/>
            <person name="Zhang Z."/>
            <person name="Liang K."/>
            <person name="Li H."/>
            <person name="Wang T."/>
            <person name="Liu H."/>
            <person name="Zhang C."/>
            <person name="Li Z."/>
            <person name="Wang Q."/>
            <person name="Meng J."/>
        </authorList>
    </citation>
    <scope>NUCLEOTIDE SEQUENCE [LARGE SCALE GENOMIC DNA]</scope>
    <source>
        <strain evidence="8 9">WHSC-8</strain>
    </source>
</reference>
<accession>A0A7U5BFS0</accession>
<evidence type="ECO:0000256" key="4">
    <source>
        <dbReference type="ARBA" id="ARBA00022801"/>
    </source>
</evidence>
<evidence type="ECO:0000256" key="1">
    <source>
        <dbReference type="ARBA" id="ARBA00000632"/>
    </source>
</evidence>
<dbReference type="Pfam" id="PF00959">
    <property type="entry name" value="Phage_lysozyme"/>
    <property type="match status" value="1"/>
</dbReference>
<dbReference type="InterPro" id="IPR002196">
    <property type="entry name" value="Glyco_hydro_24"/>
</dbReference>
<feature type="transmembrane region" description="Helical" evidence="7">
    <location>
        <begin position="15"/>
        <end position="32"/>
    </location>
</feature>
<dbReference type="Gene3D" id="1.10.530.40">
    <property type="match status" value="1"/>
</dbReference>
<keyword evidence="7" id="KW-1133">Transmembrane helix</keyword>
<organism evidence="8 9">
    <name type="scientific">Sphingomonas hengshuiensis</name>
    <dbReference type="NCBI Taxonomy" id="1609977"/>
    <lineage>
        <taxon>Bacteria</taxon>
        <taxon>Pseudomonadati</taxon>
        <taxon>Pseudomonadota</taxon>
        <taxon>Alphaproteobacteria</taxon>
        <taxon>Sphingomonadales</taxon>
        <taxon>Sphingomonadaceae</taxon>
        <taxon>Sphingomonas</taxon>
    </lineage>
</organism>
<dbReference type="GO" id="GO:0009253">
    <property type="term" value="P:peptidoglycan catabolic process"/>
    <property type="evidence" value="ECO:0007669"/>
    <property type="project" value="InterPro"/>
</dbReference>
<keyword evidence="9" id="KW-1185">Reference proteome</keyword>
<dbReference type="GO" id="GO:0016998">
    <property type="term" value="P:cell wall macromolecule catabolic process"/>
    <property type="evidence" value="ECO:0007669"/>
    <property type="project" value="InterPro"/>
</dbReference>
<dbReference type="InterPro" id="IPR023347">
    <property type="entry name" value="Lysozyme_dom_sf"/>
</dbReference>
<dbReference type="InterPro" id="IPR023346">
    <property type="entry name" value="Lysozyme-like_dom_sf"/>
</dbReference>
<name>A0A7U5BFS0_9SPHN</name>
<dbReference type="PANTHER" id="PTHR38107">
    <property type="match status" value="1"/>
</dbReference>
<keyword evidence="4 6" id="KW-0378">Hydrolase</keyword>
<evidence type="ECO:0000313" key="8">
    <source>
        <dbReference type="EMBL" id="AJP74452.1"/>
    </source>
</evidence>
<dbReference type="KEGG" id="sphi:TS85_11355"/>
<gene>
    <name evidence="8" type="ORF">TS85_11355</name>
</gene>
<dbReference type="GO" id="GO:0003796">
    <property type="term" value="F:lysozyme activity"/>
    <property type="evidence" value="ECO:0007669"/>
    <property type="project" value="UniProtKB-EC"/>
</dbReference>
<keyword evidence="2 6" id="KW-0929">Antimicrobial</keyword>
<evidence type="ECO:0000256" key="3">
    <source>
        <dbReference type="ARBA" id="ARBA00022638"/>
    </source>
</evidence>
<dbReference type="InterPro" id="IPR051018">
    <property type="entry name" value="Bacteriophage_GH24"/>
</dbReference>
<dbReference type="GO" id="GO:0031640">
    <property type="term" value="P:killing of cells of another organism"/>
    <property type="evidence" value="ECO:0007669"/>
    <property type="project" value="UniProtKB-KW"/>
</dbReference>
<evidence type="ECO:0000256" key="7">
    <source>
        <dbReference type="SAM" id="Phobius"/>
    </source>
</evidence>
<dbReference type="GO" id="GO:0042742">
    <property type="term" value="P:defense response to bacterium"/>
    <property type="evidence" value="ECO:0007669"/>
    <property type="project" value="UniProtKB-KW"/>
</dbReference>
<evidence type="ECO:0000256" key="2">
    <source>
        <dbReference type="ARBA" id="ARBA00022529"/>
    </source>
</evidence>
<dbReference type="EC" id="3.2.1.17" evidence="6"/>
<keyword evidence="7" id="KW-0812">Transmembrane</keyword>
<comment type="similarity">
    <text evidence="6">Belongs to the glycosyl hydrolase 24 family.</text>
</comment>
<proteinExistence type="inferred from homology"/>
<sequence>MAAAAATAKSTPRRTLAEVVGVGAAMALLVLVPREESGRMVKAQADPVTSTVTVRHVSGPQHLKAYLDIVGVATACDGITRGVRIGQTYTEAQCAALLERELVAHAEPVLACTPWLRGEGREGPRVAAVSLAYNIGVHGFCRSTAARRFSAGDWRGGCDAFLMWTKAGGREVRGLRLRRERERAECLQGINSSKGDGK</sequence>
<dbReference type="SUPFAM" id="SSF53955">
    <property type="entry name" value="Lysozyme-like"/>
    <property type="match status" value="1"/>
</dbReference>
<dbReference type="CDD" id="cd16900">
    <property type="entry name" value="endolysin_R21-like"/>
    <property type="match status" value="1"/>
</dbReference>
<keyword evidence="5 6" id="KW-0326">Glycosidase</keyword>
<keyword evidence="7" id="KW-0472">Membrane</keyword>
<dbReference type="PANTHER" id="PTHR38107:SF3">
    <property type="entry name" value="LYSOZYME RRRD-RELATED"/>
    <property type="match status" value="1"/>
</dbReference>
<dbReference type="HAMAP" id="MF_04110">
    <property type="entry name" value="ENDOLYSIN_T4"/>
    <property type="match status" value="1"/>
</dbReference>
<reference evidence="8 9" key="1">
    <citation type="journal article" date="2015" name="Int. J. Syst. Evol. Microbiol.">
        <title>Sphingomonas hengshuiensis sp. nov., isolated from lake wetland.</title>
        <authorList>
            <person name="Wei S."/>
            <person name="Wang T."/>
            <person name="Liu H."/>
            <person name="Zhang C."/>
            <person name="Guo J."/>
            <person name="Wang Q."/>
            <person name="Liang K."/>
            <person name="Zhang Z."/>
        </authorList>
    </citation>
    <scope>NUCLEOTIDE SEQUENCE [LARGE SCALE GENOMIC DNA]</scope>
    <source>
        <strain evidence="8 9">WHSC-8</strain>
    </source>
</reference>
<evidence type="ECO:0000313" key="9">
    <source>
        <dbReference type="Proteomes" id="UP000032300"/>
    </source>
</evidence>
<comment type="catalytic activity">
    <reaction evidence="1 6">
        <text>Hydrolysis of (1-&gt;4)-beta-linkages between N-acetylmuramic acid and N-acetyl-D-glucosamine residues in a peptidoglycan and between N-acetyl-D-glucosamine residues in chitodextrins.</text>
        <dbReference type="EC" id="3.2.1.17"/>
    </reaction>
</comment>
<evidence type="ECO:0000256" key="6">
    <source>
        <dbReference type="RuleBase" id="RU003788"/>
    </source>
</evidence>
<evidence type="ECO:0000256" key="5">
    <source>
        <dbReference type="ARBA" id="ARBA00023295"/>
    </source>
</evidence>
<dbReference type="EMBL" id="CP010836">
    <property type="protein sequence ID" value="AJP74452.1"/>
    <property type="molecule type" value="Genomic_DNA"/>
</dbReference>
<keyword evidence="3 6" id="KW-0081">Bacteriolytic enzyme</keyword>
<dbReference type="AlphaFoldDB" id="A0A7U5BFS0"/>